<name>A0A2U2CAW3_9RHOB</name>
<keyword evidence="3" id="KW-1185">Reference proteome</keyword>
<dbReference type="GeneID" id="94365088"/>
<feature type="region of interest" description="Disordered" evidence="1">
    <location>
        <begin position="215"/>
        <end position="238"/>
    </location>
</feature>
<accession>A0A2U2CAW3</accession>
<reference evidence="2 3" key="1">
    <citation type="submission" date="2018-05" db="EMBL/GenBank/DDBJ databases">
        <title>Pararhodobacter marina sp. nov., isolated from deep-sea water of the Indian Ocean.</title>
        <authorList>
            <person name="Lai Q.Sr."/>
            <person name="Liu X."/>
            <person name="Shao Z."/>
        </authorList>
    </citation>
    <scope>NUCLEOTIDE SEQUENCE [LARGE SCALE GENOMIC DNA]</scope>
    <source>
        <strain evidence="2 3">CIC4N-9</strain>
    </source>
</reference>
<protein>
    <submittedName>
        <fullName evidence="2">Uncharacterized protein</fullName>
    </submittedName>
</protein>
<proteinExistence type="predicted"/>
<evidence type="ECO:0000313" key="2">
    <source>
        <dbReference type="EMBL" id="PWE29007.1"/>
    </source>
</evidence>
<gene>
    <name evidence="2" type="ORF">C4N9_09320</name>
</gene>
<dbReference type="Proteomes" id="UP000244940">
    <property type="component" value="Unassembled WGS sequence"/>
</dbReference>
<sequence length="304" mass="32231">MPAGPGDPRGGDSAFGADSVSATRPRASGNGPGAIAGATLVFDARAAFPDLVLAMQYLVDDLRAEGRAIGAIKLTGSTLRLRADPYEMILTRAAAPLPARALQGLLRPPRGETPDFARVHLARALRLHRGAMGFLIRRRGALPTDLADAARLLAAEGRFLLLPVIEAAQPALVIWQPGGLVLGTEEFRRAPLATLLEPGDPLAPLTIAPPERLALPRPGERAPPDCAADDPGASPPPALRAERYAKRSLGRFFGGTPERPVILPRIERESERLATALREASPPRTPRRRWFAAAAKPGQGCDDA</sequence>
<evidence type="ECO:0000313" key="3">
    <source>
        <dbReference type="Proteomes" id="UP000244940"/>
    </source>
</evidence>
<comment type="caution">
    <text evidence="2">The sequence shown here is derived from an EMBL/GenBank/DDBJ whole genome shotgun (WGS) entry which is preliminary data.</text>
</comment>
<dbReference type="OrthoDB" id="7839481at2"/>
<organism evidence="2 3">
    <name type="scientific">Pararhodobacter marinus</name>
    <dbReference type="NCBI Taxonomy" id="2184063"/>
    <lineage>
        <taxon>Bacteria</taxon>
        <taxon>Pseudomonadati</taxon>
        <taxon>Pseudomonadota</taxon>
        <taxon>Alphaproteobacteria</taxon>
        <taxon>Rhodobacterales</taxon>
        <taxon>Paracoccaceae</taxon>
        <taxon>Pararhodobacter</taxon>
    </lineage>
</organism>
<dbReference type="RefSeq" id="WP_109533056.1">
    <property type="nucleotide sequence ID" value="NZ_QEYD01000005.1"/>
</dbReference>
<feature type="region of interest" description="Disordered" evidence="1">
    <location>
        <begin position="1"/>
        <end position="29"/>
    </location>
</feature>
<dbReference type="EMBL" id="QEYD01000005">
    <property type="protein sequence ID" value="PWE29007.1"/>
    <property type="molecule type" value="Genomic_DNA"/>
</dbReference>
<dbReference type="AlphaFoldDB" id="A0A2U2CAW3"/>
<evidence type="ECO:0000256" key="1">
    <source>
        <dbReference type="SAM" id="MobiDB-lite"/>
    </source>
</evidence>